<dbReference type="AlphaFoldDB" id="A0A177WCG9"/>
<feature type="region of interest" description="Disordered" evidence="1">
    <location>
        <begin position="329"/>
        <end position="387"/>
    </location>
</feature>
<sequence length="387" mass="42476">MVIKAGSLTSNNTYIVILDQMKFTHISAFTIAALATSVHAILPQPSETIESVDPSPSLNSQSVPQATGGPEFPSTSTTQGPGGSQGGHPNQAPGARLKSYDLSGTLRGIGKKHKSGHQKAKKHQNQRGGSIDSLLMLVVNTPGFLQMSYQGGAHGSTYLSGENSRQHQRIGKAILKGINSRVHPEVKDFREKLSKYWLALGRYEAWVRNILDCLQRFKPSELVSNFIEELAEILKNILEAIGKFKKGIYREVSSLNKDSSLLRNTIDSIEMLISQFTGGQMSVQEPLIELFERYGEVDWYETYLERELNSWLEGLGLVMFGGSPIGRSTESPNGGYAENPNDGYAENPSDEQNPSEENPSDEQNPNSGDNVDDEQDVDDAVNCDLFP</sequence>
<feature type="region of interest" description="Disordered" evidence="1">
    <location>
        <begin position="47"/>
        <end position="127"/>
    </location>
</feature>
<proteinExistence type="predicted"/>
<organism evidence="2 3">
    <name type="scientific">Batrachochytrium dendrobatidis (strain JEL423)</name>
    <dbReference type="NCBI Taxonomy" id="403673"/>
    <lineage>
        <taxon>Eukaryota</taxon>
        <taxon>Fungi</taxon>
        <taxon>Fungi incertae sedis</taxon>
        <taxon>Chytridiomycota</taxon>
        <taxon>Chytridiomycota incertae sedis</taxon>
        <taxon>Chytridiomycetes</taxon>
        <taxon>Rhizophydiales</taxon>
        <taxon>Rhizophydiales incertae sedis</taxon>
        <taxon>Batrachochytrium</taxon>
    </lineage>
</organism>
<dbReference type="EMBL" id="DS022300">
    <property type="protein sequence ID" value="OAJ37071.1"/>
    <property type="molecule type" value="Genomic_DNA"/>
</dbReference>
<accession>A0A177WCG9</accession>
<reference evidence="2 3" key="1">
    <citation type="submission" date="2006-10" db="EMBL/GenBank/DDBJ databases">
        <title>The Genome Sequence of Batrachochytrium dendrobatidis JEL423.</title>
        <authorList>
            <consortium name="The Broad Institute Genome Sequencing Platform"/>
            <person name="Birren B."/>
            <person name="Lander E."/>
            <person name="Galagan J."/>
            <person name="Cuomo C."/>
            <person name="Devon K."/>
            <person name="Jaffe D."/>
            <person name="Butler J."/>
            <person name="Alvarez P."/>
            <person name="Gnerre S."/>
            <person name="Grabherr M."/>
            <person name="Kleber M."/>
            <person name="Mauceli E."/>
            <person name="Brockman W."/>
            <person name="Young S."/>
            <person name="LaButti K."/>
            <person name="Sykes S."/>
            <person name="DeCaprio D."/>
            <person name="Crawford M."/>
            <person name="Koehrsen M."/>
            <person name="Engels R."/>
            <person name="Montgomery P."/>
            <person name="Pearson M."/>
            <person name="Howarth C."/>
            <person name="Larson L."/>
            <person name="White J."/>
            <person name="O'Leary S."/>
            <person name="Kodira C."/>
            <person name="Zeng Q."/>
            <person name="Yandava C."/>
            <person name="Alvarado L."/>
            <person name="Longcore J."/>
            <person name="James T."/>
        </authorList>
    </citation>
    <scope>NUCLEOTIDE SEQUENCE [LARGE SCALE GENOMIC DNA]</scope>
    <source>
        <strain evidence="2 3">JEL423</strain>
    </source>
</reference>
<protein>
    <submittedName>
        <fullName evidence="2">Uncharacterized protein</fullName>
    </submittedName>
</protein>
<dbReference type="VEuPathDB" id="FungiDB:BDEG_21140"/>
<feature type="compositionally biased region" description="Basic residues" evidence="1">
    <location>
        <begin position="109"/>
        <end position="125"/>
    </location>
</feature>
<evidence type="ECO:0000256" key="1">
    <source>
        <dbReference type="SAM" id="MobiDB-lite"/>
    </source>
</evidence>
<gene>
    <name evidence="2" type="ORF">BDEG_21140</name>
</gene>
<evidence type="ECO:0000313" key="3">
    <source>
        <dbReference type="Proteomes" id="UP000077115"/>
    </source>
</evidence>
<feature type="compositionally biased region" description="Acidic residues" evidence="1">
    <location>
        <begin position="370"/>
        <end position="381"/>
    </location>
</feature>
<evidence type="ECO:0000313" key="2">
    <source>
        <dbReference type="EMBL" id="OAJ37071.1"/>
    </source>
</evidence>
<feature type="compositionally biased region" description="Polar residues" evidence="1">
    <location>
        <begin position="47"/>
        <end position="65"/>
    </location>
</feature>
<name>A0A177WCG9_BATDL</name>
<dbReference type="Proteomes" id="UP000077115">
    <property type="component" value="Unassembled WGS sequence"/>
</dbReference>
<feature type="compositionally biased region" description="Polar residues" evidence="1">
    <location>
        <begin position="350"/>
        <end position="368"/>
    </location>
</feature>
<reference evidence="2 3" key="2">
    <citation type="submission" date="2016-05" db="EMBL/GenBank/DDBJ databases">
        <title>Lineage-specific infection strategies underlie the spectrum of fungal disease in amphibians.</title>
        <authorList>
            <person name="Cuomo C.A."/>
            <person name="Farrer R.A."/>
            <person name="James T."/>
            <person name="Longcore J."/>
            <person name="Birren B."/>
        </authorList>
    </citation>
    <scope>NUCLEOTIDE SEQUENCE [LARGE SCALE GENOMIC DNA]</scope>
    <source>
        <strain evidence="2 3">JEL423</strain>
    </source>
</reference>